<keyword evidence="9" id="KW-1185">Reference proteome</keyword>
<dbReference type="PROSITE" id="PS50253">
    <property type="entry name" value="COX3"/>
    <property type="match status" value="1"/>
</dbReference>
<evidence type="ECO:0000256" key="5">
    <source>
        <dbReference type="RuleBase" id="RU003376"/>
    </source>
</evidence>
<gene>
    <name evidence="8" type="ORF">DJ018_02820</name>
</gene>
<evidence type="ECO:0000259" key="7">
    <source>
        <dbReference type="PROSITE" id="PS50253"/>
    </source>
</evidence>
<dbReference type="InterPro" id="IPR035973">
    <property type="entry name" value="Cyt_c_oxidase_su3-like_sf"/>
</dbReference>
<comment type="similarity">
    <text evidence="5">Belongs to the cytochrome c oxidase subunit 3 family.</text>
</comment>
<dbReference type="InterPro" id="IPR013833">
    <property type="entry name" value="Cyt_c_oxidase_su3_a-hlx"/>
</dbReference>
<sequence>MSERLVGDLSRLPSAGFSTHGLWFWAGMAFILIETTGFALAGASYIYLMNGADAWPLDAPPPALGWGTAMTALLLISLAPTMVLSHVARMRDLKATRFWALVVGVLNGLALVIRGFEFTSLNVRWDQDAYGSITWALMLLHTLHLVTDFIDTGLLTVFLFTHQVDTERFSDVDDDAFYWMFVVAAWAPIYLLVYWAPRWLS</sequence>
<evidence type="ECO:0000256" key="2">
    <source>
        <dbReference type="ARBA" id="ARBA00022692"/>
    </source>
</evidence>
<dbReference type="GO" id="GO:0022904">
    <property type="term" value="P:respiratory electron transport chain"/>
    <property type="evidence" value="ECO:0007669"/>
    <property type="project" value="InterPro"/>
</dbReference>
<dbReference type="OrthoDB" id="7470475at2"/>
<dbReference type="Proteomes" id="UP000249725">
    <property type="component" value="Unassembled WGS sequence"/>
</dbReference>
<feature type="transmembrane region" description="Helical" evidence="6">
    <location>
        <begin position="176"/>
        <end position="196"/>
    </location>
</feature>
<comment type="subcellular location">
    <subcellularLocation>
        <location evidence="5">Cell membrane</location>
        <topology evidence="5">Multi-pass membrane protein</topology>
    </subcellularLocation>
    <subcellularLocation>
        <location evidence="1">Membrane</location>
        <topology evidence="1">Multi-pass membrane protein</topology>
    </subcellularLocation>
</comment>
<dbReference type="GO" id="GO:0004129">
    <property type="term" value="F:cytochrome-c oxidase activity"/>
    <property type="evidence" value="ECO:0007669"/>
    <property type="project" value="InterPro"/>
</dbReference>
<keyword evidence="2 5" id="KW-0812">Transmembrane</keyword>
<protein>
    <submittedName>
        <fullName evidence="8">Cytochrome C oxidase subunit III</fullName>
    </submittedName>
</protein>
<dbReference type="GO" id="GO:0005886">
    <property type="term" value="C:plasma membrane"/>
    <property type="evidence" value="ECO:0007669"/>
    <property type="project" value="UniProtKB-SubCell"/>
</dbReference>
<dbReference type="SUPFAM" id="SSF81452">
    <property type="entry name" value="Cytochrome c oxidase subunit III-like"/>
    <property type="match status" value="1"/>
</dbReference>
<evidence type="ECO:0000256" key="6">
    <source>
        <dbReference type="SAM" id="Phobius"/>
    </source>
</evidence>
<keyword evidence="3 6" id="KW-1133">Transmembrane helix</keyword>
<feature type="domain" description="Heme-copper oxidase subunit III family profile" evidence="7">
    <location>
        <begin position="28"/>
        <end position="198"/>
    </location>
</feature>
<comment type="caution">
    <text evidence="8">The sequence shown here is derived from an EMBL/GenBank/DDBJ whole genome shotgun (WGS) entry which is preliminary data.</text>
</comment>
<proteinExistence type="inferred from homology"/>
<dbReference type="AlphaFoldDB" id="A0A328APM3"/>
<dbReference type="InterPro" id="IPR000298">
    <property type="entry name" value="Cyt_c_oxidase-like_su3"/>
</dbReference>
<evidence type="ECO:0000256" key="3">
    <source>
        <dbReference type="ARBA" id="ARBA00022989"/>
    </source>
</evidence>
<evidence type="ECO:0000313" key="9">
    <source>
        <dbReference type="Proteomes" id="UP000249725"/>
    </source>
</evidence>
<feature type="transmembrane region" description="Helical" evidence="6">
    <location>
        <begin position="21"/>
        <end position="48"/>
    </location>
</feature>
<dbReference type="RefSeq" id="WP_111513372.1">
    <property type="nucleotide sequence ID" value="NZ_QFYR01000001.1"/>
</dbReference>
<dbReference type="EMBL" id="QFYR01000001">
    <property type="protein sequence ID" value="RAK56920.1"/>
    <property type="molecule type" value="Genomic_DNA"/>
</dbReference>
<accession>A0A328APM3</accession>
<evidence type="ECO:0000313" key="8">
    <source>
        <dbReference type="EMBL" id="RAK56920.1"/>
    </source>
</evidence>
<organism evidence="8 9">
    <name type="scientific">Phenylobacterium deserti</name>
    <dbReference type="NCBI Taxonomy" id="1914756"/>
    <lineage>
        <taxon>Bacteria</taxon>
        <taxon>Pseudomonadati</taxon>
        <taxon>Pseudomonadota</taxon>
        <taxon>Alphaproteobacteria</taxon>
        <taxon>Caulobacterales</taxon>
        <taxon>Caulobacteraceae</taxon>
        <taxon>Phenylobacterium</taxon>
    </lineage>
</organism>
<evidence type="ECO:0000256" key="4">
    <source>
        <dbReference type="ARBA" id="ARBA00023136"/>
    </source>
</evidence>
<feature type="transmembrane region" description="Helical" evidence="6">
    <location>
        <begin position="63"/>
        <end position="84"/>
    </location>
</feature>
<keyword evidence="4 6" id="KW-0472">Membrane</keyword>
<reference evidence="9" key="1">
    <citation type="submission" date="2018-05" db="EMBL/GenBank/DDBJ databases">
        <authorList>
            <person name="Li X."/>
        </authorList>
    </citation>
    <scope>NUCLEOTIDE SEQUENCE [LARGE SCALE GENOMIC DNA]</scope>
    <source>
        <strain evidence="9">YIM 73061</strain>
    </source>
</reference>
<feature type="transmembrane region" description="Helical" evidence="6">
    <location>
        <begin position="96"/>
        <end position="116"/>
    </location>
</feature>
<evidence type="ECO:0000256" key="1">
    <source>
        <dbReference type="ARBA" id="ARBA00004141"/>
    </source>
</evidence>
<name>A0A328APM3_9CAUL</name>
<dbReference type="Gene3D" id="1.20.120.80">
    <property type="entry name" value="Cytochrome c oxidase, subunit III, four-helix bundle"/>
    <property type="match status" value="1"/>
</dbReference>